<dbReference type="AlphaFoldDB" id="A0A6S6W514"/>
<name>A0A6S6W514_9PLEO</name>
<gene>
    <name evidence="1" type="ORF">PTTW11_06817</name>
</gene>
<evidence type="ECO:0000313" key="2">
    <source>
        <dbReference type="Proteomes" id="UP000472372"/>
    </source>
</evidence>
<proteinExistence type="predicted"/>
<evidence type="ECO:0000313" key="1">
    <source>
        <dbReference type="EMBL" id="CAE7185514.1"/>
    </source>
</evidence>
<dbReference type="EMBL" id="HG992982">
    <property type="protein sequence ID" value="CAE7185514.1"/>
    <property type="molecule type" value="Genomic_DNA"/>
</dbReference>
<sequence length="361" mass="41941">MTRRRPIRIKDAQPLLPGRATFLSLPGELRNRVYAVCFDVEHSRVPLNPFYLNKPDQYIALARTCSQIYAEVRSYIIKNQAAYIPVMVGMNFDYEDKLEDEFGLTLGTNDTIAAALTDFTNVHFHLHVDLIAGENSYDPSLLIAFLRWAIETFQSQSMSMFIRHGFKSRRRATVHLDHFLSLWPKLHPVNDGIPVGALKGLVELLAKDKATDWEIRYYIPTGQGSTIIPYGNYQSDSKIIRNAELAQMLVCVRQSRHPNIAIIAEMYGEYTAWDYGDKTGCVVRHRRTPATDLWPNLHFDPKLYDFKKNSHLVKTYPAFFSPKNFDRETLDAAKEKREMKIEKERNRQRIENGWLWYVEFD</sequence>
<reference evidence="1" key="1">
    <citation type="submission" date="2021-02" db="EMBL/GenBank/DDBJ databases">
        <authorList>
            <person name="Syme A R."/>
            <person name="Syme A R."/>
            <person name="Moolhuijzen P."/>
        </authorList>
    </citation>
    <scope>NUCLEOTIDE SEQUENCE</scope>
    <source>
        <strain evidence="1">W1-1</strain>
    </source>
</reference>
<dbReference type="Proteomes" id="UP000472372">
    <property type="component" value="Chromosome 6"/>
</dbReference>
<accession>A0A6S6W514</accession>
<organism evidence="1 2">
    <name type="scientific">Pyrenophora teres f. teres</name>
    <dbReference type="NCBI Taxonomy" id="97479"/>
    <lineage>
        <taxon>Eukaryota</taxon>
        <taxon>Fungi</taxon>
        <taxon>Dikarya</taxon>
        <taxon>Ascomycota</taxon>
        <taxon>Pezizomycotina</taxon>
        <taxon>Dothideomycetes</taxon>
        <taxon>Pleosporomycetidae</taxon>
        <taxon>Pleosporales</taxon>
        <taxon>Pleosporineae</taxon>
        <taxon>Pleosporaceae</taxon>
        <taxon>Pyrenophora</taxon>
    </lineage>
</organism>
<protein>
    <submittedName>
        <fullName evidence="1">Uncharacterized protein</fullName>
    </submittedName>
</protein>